<dbReference type="SUPFAM" id="SSF82171">
    <property type="entry name" value="DPP6 N-terminal domain-like"/>
    <property type="match status" value="1"/>
</dbReference>
<proteinExistence type="predicted"/>
<dbReference type="AlphaFoldDB" id="A0A3L6GBU1"/>
<accession>A0A3L6GBU1</accession>
<protein>
    <submittedName>
        <fullName evidence="2">Aladin</fullName>
    </submittedName>
</protein>
<evidence type="ECO:0000313" key="2">
    <source>
        <dbReference type="EMBL" id="PWZ46025.1"/>
    </source>
</evidence>
<name>A0A3L6GBU1_MAIZE</name>
<dbReference type="EMBL" id="NCVQ01000002">
    <property type="protein sequence ID" value="PWZ46025.1"/>
    <property type="molecule type" value="Genomic_DNA"/>
</dbReference>
<dbReference type="Proteomes" id="UP000251960">
    <property type="component" value="Chromosome 10"/>
</dbReference>
<comment type="caution">
    <text evidence="1">The sequence shown here is derived from an EMBL/GenBank/DDBJ whole genome shotgun (WGS) entry which is preliminary data.</text>
</comment>
<evidence type="ECO:0000313" key="3">
    <source>
        <dbReference type="Proteomes" id="UP000251960"/>
    </source>
</evidence>
<reference evidence="1 3" key="1">
    <citation type="journal article" date="2018" name="Nat. Genet.">
        <title>Extensive intraspecific gene order and gene structural variations between Mo17 and other maize genomes.</title>
        <authorList>
            <person name="Sun S."/>
            <person name="Zhou Y."/>
            <person name="Chen J."/>
            <person name="Shi J."/>
            <person name="Zhao H."/>
            <person name="Zhao H."/>
            <person name="Song W."/>
            <person name="Zhang M."/>
            <person name="Cui Y."/>
            <person name="Dong X."/>
            <person name="Liu H."/>
            <person name="Ma X."/>
            <person name="Jiao Y."/>
            <person name="Wang B."/>
            <person name="Wei X."/>
            <person name="Stein J.C."/>
            <person name="Glaubitz J.C."/>
            <person name="Lu F."/>
            <person name="Yu G."/>
            <person name="Liang C."/>
            <person name="Fengler K."/>
            <person name="Li B."/>
            <person name="Rafalski A."/>
            <person name="Schnable P.S."/>
            <person name="Ware D.H."/>
            <person name="Buckler E.S."/>
            <person name="Lai J."/>
        </authorList>
    </citation>
    <scope>NUCLEOTIDE SEQUENCE [LARGE SCALE GENOMIC DNA]</scope>
    <source>
        <strain evidence="3">cv. Missouri 17</strain>
        <tissue evidence="1">Seedling</tissue>
    </source>
</reference>
<dbReference type="PANTHER" id="PTHR14494">
    <property type="entry name" value="ALADIN/ADRACALIN/AAAS"/>
    <property type="match status" value="1"/>
</dbReference>
<evidence type="ECO:0000313" key="1">
    <source>
        <dbReference type="EMBL" id="PWZ46024.1"/>
    </source>
</evidence>
<dbReference type="FunFam" id="2.130.10.10:FF:000434">
    <property type="entry name" value="Aladin isoform A"/>
    <property type="match status" value="1"/>
</dbReference>
<dbReference type="InterPro" id="IPR045139">
    <property type="entry name" value="Aladin"/>
</dbReference>
<dbReference type="PANTHER" id="PTHR14494:SF0">
    <property type="entry name" value="ALADIN"/>
    <property type="match status" value="1"/>
</dbReference>
<dbReference type="InterPro" id="IPR015943">
    <property type="entry name" value="WD40/YVTN_repeat-like_dom_sf"/>
</dbReference>
<organism evidence="1 3">
    <name type="scientific">Zea mays</name>
    <name type="common">Maize</name>
    <dbReference type="NCBI Taxonomy" id="4577"/>
    <lineage>
        <taxon>Eukaryota</taxon>
        <taxon>Viridiplantae</taxon>
        <taxon>Streptophyta</taxon>
        <taxon>Embryophyta</taxon>
        <taxon>Tracheophyta</taxon>
        <taxon>Spermatophyta</taxon>
        <taxon>Magnoliopsida</taxon>
        <taxon>Liliopsida</taxon>
        <taxon>Poales</taxon>
        <taxon>Poaceae</taxon>
        <taxon>PACMAD clade</taxon>
        <taxon>Panicoideae</taxon>
        <taxon>Andropogonodae</taxon>
        <taxon>Andropogoneae</taxon>
        <taxon>Tripsacinae</taxon>
        <taxon>Zea</taxon>
    </lineage>
</organism>
<sequence length="211" mass="23068">MAAASGLGTPIRRGLSNISLVRWSPSGDYLLVAKFDGTFHFWETNTWTSEPWSSSNGYVSVTLLGCCQGANWDPEGRVALLSFSNSMTLGSIHFSSKPPSLDAHLLPVELPEISSLIVSRGIEKLAWDASGERLALSFRDGNEMYRGLIAIYDVRRSPLVSLSLVGFIRGPGEGAKPLAFAFHSKFKQGPLLSVCWSSGWCCTYPLILRPR</sequence>
<dbReference type="Gene3D" id="2.130.10.10">
    <property type="entry name" value="YVTN repeat-like/Quinoprotein amine dehydrogenase"/>
    <property type="match status" value="1"/>
</dbReference>
<dbReference type="EMBL" id="NCVQ01000002">
    <property type="protein sequence ID" value="PWZ46024.1"/>
    <property type="molecule type" value="Genomic_DNA"/>
</dbReference>
<gene>
    <name evidence="1" type="ORF">Zm00014a_034018</name>
</gene>